<dbReference type="PANTHER" id="PTHR11214:SF349">
    <property type="entry name" value="BETA-1,3-GALACTOSYLTRANSFERASE BRN"/>
    <property type="match status" value="1"/>
</dbReference>
<dbReference type="Pfam" id="PF01762">
    <property type="entry name" value="Galactosyl_T"/>
    <property type="match status" value="1"/>
</dbReference>
<dbReference type="PANTHER" id="PTHR11214">
    <property type="entry name" value="BETA-1,3-N-ACETYLGLUCOSAMINYLTRANSFERASE"/>
    <property type="match status" value="1"/>
</dbReference>
<keyword evidence="10" id="KW-0325">Glycoprotein</keyword>
<keyword evidence="6" id="KW-0735">Signal-anchor</keyword>
<evidence type="ECO:0000256" key="9">
    <source>
        <dbReference type="ARBA" id="ARBA00023136"/>
    </source>
</evidence>
<evidence type="ECO:0000256" key="1">
    <source>
        <dbReference type="ARBA" id="ARBA00004323"/>
    </source>
</evidence>
<dbReference type="GO" id="GO:0006493">
    <property type="term" value="P:protein O-linked glycosylation"/>
    <property type="evidence" value="ECO:0007669"/>
    <property type="project" value="TreeGrafter"/>
</dbReference>
<keyword evidence="9" id="KW-0472">Membrane</keyword>
<keyword evidence="5" id="KW-0812">Transmembrane</keyword>
<dbReference type="Gene3D" id="3.90.550.50">
    <property type="match status" value="1"/>
</dbReference>
<proteinExistence type="inferred from homology"/>
<keyword evidence="3 11" id="KW-0328">Glycosyltransferase</keyword>
<keyword evidence="8 11" id="KW-0333">Golgi apparatus</keyword>
<evidence type="ECO:0000256" key="10">
    <source>
        <dbReference type="ARBA" id="ARBA00023180"/>
    </source>
</evidence>
<evidence type="ECO:0000313" key="13">
    <source>
        <dbReference type="Proteomes" id="UP000242188"/>
    </source>
</evidence>
<evidence type="ECO:0000256" key="3">
    <source>
        <dbReference type="ARBA" id="ARBA00022676"/>
    </source>
</evidence>
<dbReference type="GO" id="GO:0008194">
    <property type="term" value="F:UDP-glycosyltransferase activity"/>
    <property type="evidence" value="ECO:0007669"/>
    <property type="project" value="TreeGrafter"/>
</dbReference>
<evidence type="ECO:0000256" key="2">
    <source>
        <dbReference type="ARBA" id="ARBA00008661"/>
    </source>
</evidence>
<dbReference type="EMBL" id="NEDP02004651">
    <property type="protein sequence ID" value="OWF44914.1"/>
    <property type="molecule type" value="Genomic_DNA"/>
</dbReference>
<comment type="caution">
    <text evidence="12">The sequence shown here is derived from an EMBL/GenBank/DDBJ whole genome shotgun (WGS) entry which is preliminary data.</text>
</comment>
<dbReference type="EC" id="2.4.1.-" evidence="11"/>
<keyword evidence="4 12" id="KW-0808">Transferase</keyword>
<organism evidence="12 13">
    <name type="scientific">Mizuhopecten yessoensis</name>
    <name type="common">Japanese scallop</name>
    <name type="synonym">Patinopecten yessoensis</name>
    <dbReference type="NCBI Taxonomy" id="6573"/>
    <lineage>
        <taxon>Eukaryota</taxon>
        <taxon>Metazoa</taxon>
        <taxon>Spiralia</taxon>
        <taxon>Lophotrochozoa</taxon>
        <taxon>Mollusca</taxon>
        <taxon>Bivalvia</taxon>
        <taxon>Autobranchia</taxon>
        <taxon>Pteriomorphia</taxon>
        <taxon>Pectinida</taxon>
        <taxon>Pectinoidea</taxon>
        <taxon>Pectinidae</taxon>
        <taxon>Mizuhopecten</taxon>
    </lineage>
</organism>
<keyword evidence="7" id="KW-1133">Transmembrane helix</keyword>
<dbReference type="InterPro" id="IPR029044">
    <property type="entry name" value="Nucleotide-diphossugar_trans"/>
</dbReference>
<dbReference type="Proteomes" id="UP000242188">
    <property type="component" value="Unassembled WGS sequence"/>
</dbReference>
<evidence type="ECO:0000256" key="6">
    <source>
        <dbReference type="ARBA" id="ARBA00022968"/>
    </source>
</evidence>
<evidence type="ECO:0000256" key="4">
    <source>
        <dbReference type="ARBA" id="ARBA00022679"/>
    </source>
</evidence>
<evidence type="ECO:0000256" key="8">
    <source>
        <dbReference type="ARBA" id="ARBA00023034"/>
    </source>
</evidence>
<dbReference type="FunFam" id="3.90.550.50:FF:000001">
    <property type="entry name" value="Hexosyltransferase"/>
    <property type="match status" value="1"/>
</dbReference>
<dbReference type="SUPFAM" id="SSF53448">
    <property type="entry name" value="Nucleotide-diphospho-sugar transferases"/>
    <property type="match status" value="1"/>
</dbReference>
<name>A0A210Q855_MIZYE</name>
<evidence type="ECO:0000256" key="11">
    <source>
        <dbReference type="RuleBase" id="RU363063"/>
    </source>
</evidence>
<evidence type="ECO:0000313" key="12">
    <source>
        <dbReference type="EMBL" id="OWF44914.1"/>
    </source>
</evidence>
<dbReference type="InterPro" id="IPR002659">
    <property type="entry name" value="Glyco_trans_31"/>
</dbReference>
<gene>
    <name evidence="12" type="ORF">KP79_PYT16522</name>
</gene>
<accession>A0A210Q855</accession>
<comment type="subcellular location">
    <subcellularLocation>
        <location evidence="1 11">Golgi apparatus membrane</location>
        <topology evidence="1 11">Single-pass type II membrane protein</topology>
    </subcellularLocation>
</comment>
<evidence type="ECO:0000256" key="7">
    <source>
        <dbReference type="ARBA" id="ARBA00022989"/>
    </source>
</evidence>
<keyword evidence="13" id="KW-1185">Reference proteome</keyword>
<protein>
    <recommendedName>
        <fullName evidence="11">Hexosyltransferase</fullName>
        <ecNumber evidence="11">2.4.1.-</ecNumber>
    </recommendedName>
</protein>
<comment type="similarity">
    <text evidence="2 11">Belongs to the glycosyltransferase 31 family.</text>
</comment>
<dbReference type="AlphaFoldDB" id="A0A210Q855"/>
<sequence>MDFISKYAELKQHGRQPSLKMINLHPFQYIYLKNGCEFKAKGTTTLLILVKSAVYNFHSRDAIRATWGNVTGKNVEIVYLLAYRAALQPEVDREMMSHGDIIQESFLDAYMNNSYKTIMGFTWAVQYCSEASHIVFVDDDHYLSIRNVLNFIHTLGVVNNKQLMVGHLHANSGPYRSIFSKWYVSPEQYPFDTWPPYLAGAVYMVSREVAKKMVYAFPYVKYIGIDDAYIGIVARKIGIEPQHEDRFMSPPYLLYTDPTQMVYGEFKNIEDFKTVQRILKNYDAVKMCAFIWKCRYLFLL</sequence>
<evidence type="ECO:0000256" key="5">
    <source>
        <dbReference type="ARBA" id="ARBA00022692"/>
    </source>
</evidence>
<dbReference type="OrthoDB" id="6052873at2759"/>
<dbReference type="GO" id="GO:0016758">
    <property type="term" value="F:hexosyltransferase activity"/>
    <property type="evidence" value="ECO:0007669"/>
    <property type="project" value="InterPro"/>
</dbReference>
<reference evidence="12 13" key="1">
    <citation type="journal article" date="2017" name="Nat. Ecol. Evol.">
        <title>Scallop genome provides insights into evolution of bilaterian karyotype and development.</title>
        <authorList>
            <person name="Wang S."/>
            <person name="Zhang J."/>
            <person name="Jiao W."/>
            <person name="Li J."/>
            <person name="Xun X."/>
            <person name="Sun Y."/>
            <person name="Guo X."/>
            <person name="Huan P."/>
            <person name="Dong B."/>
            <person name="Zhang L."/>
            <person name="Hu X."/>
            <person name="Sun X."/>
            <person name="Wang J."/>
            <person name="Zhao C."/>
            <person name="Wang Y."/>
            <person name="Wang D."/>
            <person name="Huang X."/>
            <person name="Wang R."/>
            <person name="Lv J."/>
            <person name="Li Y."/>
            <person name="Zhang Z."/>
            <person name="Liu B."/>
            <person name="Lu W."/>
            <person name="Hui Y."/>
            <person name="Liang J."/>
            <person name="Zhou Z."/>
            <person name="Hou R."/>
            <person name="Li X."/>
            <person name="Liu Y."/>
            <person name="Li H."/>
            <person name="Ning X."/>
            <person name="Lin Y."/>
            <person name="Zhao L."/>
            <person name="Xing Q."/>
            <person name="Dou J."/>
            <person name="Li Y."/>
            <person name="Mao J."/>
            <person name="Guo H."/>
            <person name="Dou H."/>
            <person name="Li T."/>
            <person name="Mu C."/>
            <person name="Jiang W."/>
            <person name="Fu Q."/>
            <person name="Fu X."/>
            <person name="Miao Y."/>
            <person name="Liu J."/>
            <person name="Yu Q."/>
            <person name="Li R."/>
            <person name="Liao H."/>
            <person name="Li X."/>
            <person name="Kong Y."/>
            <person name="Jiang Z."/>
            <person name="Chourrout D."/>
            <person name="Li R."/>
            <person name="Bao Z."/>
        </authorList>
    </citation>
    <scope>NUCLEOTIDE SEQUENCE [LARGE SCALE GENOMIC DNA]</scope>
    <source>
        <strain evidence="12 13">PY_sf001</strain>
    </source>
</reference>
<dbReference type="GO" id="GO:0000139">
    <property type="term" value="C:Golgi membrane"/>
    <property type="evidence" value="ECO:0007669"/>
    <property type="project" value="UniProtKB-SubCell"/>
</dbReference>